<keyword evidence="2" id="KW-1185">Reference proteome</keyword>
<reference evidence="1 2" key="1">
    <citation type="submission" date="2018-04" db="EMBL/GenBank/DDBJ databases">
        <title>Genomic Encyclopedia of Archaeal and Bacterial Type Strains, Phase II (KMG-II): from individual species to whole genera.</title>
        <authorList>
            <person name="Goeker M."/>
        </authorList>
    </citation>
    <scope>NUCLEOTIDE SEQUENCE [LARGE SCALE GENOMIC DNA]</scope>
    <source>
        <strain evidence="1 2">DSM 23382</strain>
    </source>
</reference>
<protein>
    <submittedName>
        <fullName evidence="1">Uncharacterized protein</fullName>
    </submittedName>
</protein>
<sequence length="110" mass="12074">MGELFLLLFMEEAAYMPTDTKECDIAALTEIAIFCYVQSSQFGMYGRAITGFGHIRKDGARSAPDGERPASGPEAGLIRIRRDLATCVRNSRPDGMREIKRTGGIAVDQD</sequence>
<dbReference type="AlphaFoldDB" id="A0A2T5V8X7"/>
<comment type="caution">
    <text evidence="1">The sequence shown here is derived from an EMBL/GenBank/DDBJ whole genome shotgun (WGS) entry which is preliminary data.</text>
</comment>
<accession>A0A2T5V8X7</accession>
<organism evidence="1 2">
    <name type="scientific">Breoghania corrubedonensis</name>
    <dbReference type="NCBI Taxonomy" id="665038"/>
    <lineage>
        <taxon>Bacteria</taxon>
        <taxon>Pseudomonadati</taxon>
        <taxon>Pseudomonadota</taxon>
        <taxon>Alphaproteobacteria</taxon>
        <taxon>Hyphomicrobiales</taxon>
        <taxon>Stappiaceae</taxon>
        <taxon>Breoghania</taxon>
    </lineage>
</organism>
<evidence type="ECO:0000313" key="2">
    <source>
        <dbReference type="Proteomes" id="UP000244081"/>
    </source>
</evidence>
<proteinExistence type="predicted"/>
<dbReference type="Proteomes" id="UP000244081">
    <property type="component" value="Unassembled WGS sequence"/>
</dbReference>
<gene>
    <name evidence="1" type="ORF">C8N35_105219</name>
</gene>
<evidence type="ECO:0000313" key="1">
    <source>
        <dbReference type="EMBL" id="PTW60215.1"/>
    </source>
</evidence>
<name>A0A2T5V8X7_9HYPH</name>
<dbReference type="EMBL" id="QAYG01000005">
    <property type="protein sequence ID" value="PTW60215.1"/>
    <property type="molecule type" value="Genomic_DNA"/>
</dbReference>